<evidence type="ECO:0000313" key="1">
    <source>
        <dbReference type="EMBL" id="RBP53463.1"/>
    </source>
</evidence>
<dbReference type="OrthoDB" id="5727566at2"/>
<comment type="caution">
    <text evidence="1">The sequence shown here is derived from an EMBL/GenBank/DDBJ whole genome shotgun (WGS) entry which is preliminary data.</text>
</comment>
<gene>
    <name evidence="1" type="ORF">DFR28_101849</name>
</gene>
<name>A0A395JQ45_9GAMM</name>
<evidence type="ECO:0000313" key="2">
    <source>
        <dbReference type="Proteomes" id="UP000253083"/>
    </source>
</evidence>
<reference evidence="1 2" key="1">
    <citation type="submission" date="2018-06" db="EMBL/GenBank/DDBJ databases">
        <title>Genomic Encyclopedia of Type Strains, Phase IV (KMG-IV): sequencing the most valuable type-strain genomes for metagenomic binning, comparative biology and taxonomic classification.</title>
        <authorList>
            <person name="Goeker M."/>
        </authorList>
    </citation>
    <scope>NUCLEOTIDE SEQUENCE [LARGE SCALE GENOMIC DNA]</scope>
    <source>
        <strain evidence="1 2">DSM 24032</strain>
    </source>
</reference>
<dbReference type="InParanoid" id="A0A395JQ45"/>
<dbReference type="InterPro" id="IPR016516">
    <property type="entry name" value="UCP07580"/>
</dbReference>
<protein>
    <recommendedName>
        <fullName evidence="3">Metal-dependent hydrolase</fullName>
    </recommendedName>
</protein>
<dbReference type="PANTHER" id="PTHR39456:SF1">
    <property type="entry name" value="METAL-DEPENDENT HYDROLASE"/>
    <property type="match status" value="1"/>
</dbReference>
<proteinExistence type="predicted"/>
<accession>A0A395JQ45</accession>
<organism evidence="1 2">
    <name type="scientific">Arenicella xantha</name>
    <dbReference type="NCBI Taxonomy" id="644221"/>
    <lineage>
        <taxon>Bacteria</taxon>
        <taxon>Pseudomonadati</taxon>
        <taxon>Pseudomonadota</taxon>
        <taxon>Gammaproteobacteria</taxon>
        <taxon>Arenicellales</taxon>
        <taxon>Arenicellaceae</taxon>
        <taxon>Arenicella</taxon>
    </lineage>
</organism>
<dbReference type="RefSeq" id="WP_113953027.1">
    <property type="nucleotide sequence ID" value="NZ_QNRT01000001.1"/>
</dbReference>
<dbReference type="Proteomes" id="UP000253083">
    <property type="component" value="Unassembled WGS sequence"/>
</dbReference>
<sequence>MNAHTNPAIAIPQSNSKLAIEPRRVKFEFDDLKERFFYNENSLISALWVAMSASFPIGETEFIHSVKLFSDQVTDPKLQQEVKEFSAQEAHHSLQHRKINKLFDDLGYSTAKIEKTLKEQMTERQQQWSPERRLARTVVAEHVTAIMAHFALTNVDSMGHFPESLRKLFQWHAIEEIEHKSVAFDVYQHCVGDRKRLNREFRYFSYFEFPLKMSLATRFLLRDMGYKATWQERKELWHYLFGPDGLIKSVKPLYMMFLKPNFHPWDHDDSALVEQWKSELQPYFLDH</sequence>
<keyword evidence="2" id="KW-1185">Reference proteome</keyword>
<dbReference type="Pfam" id="PF10118">
    <property type="entry name" value="Metal_hydrol"/>
    <property type="match status" value="1"/>
</dbReference>
<dbReference type="AlphaFoldDB" id="A0A395JQ45"/>
<dbReference type="PANTHER" id="PTHR39456">
    <property type="entry name" value="METAL-DEPENDENT HYDROLASE"/>
    <property type="match status" value="1"/>
</dbReference>
<evidence type="ECO:0008006" key="3">
    <source>
        <dbReference type="Google" id="ProtNLM"/>
    </source>
</evidence>
<dbReference type="PIRSF" id="PIRSF007580">
    <property type="entry name" value="UCP07580"/>
    <property type="match status" value="1"/>
</dbReference>
<dbReference type="EMBL" id="QNRT01000001">
    <property type="protein sequence ID" value="RBP53463.1"/>
    <property type="molecule type" value="Genomic_DNA"/>
</dbReference>